<evidence type="ECO:0000313" key="2">
    <source>
        <dbReference type="Proteomes" id="UP000235965"/>
    </source>
</evidence>
<evidence type="ECO:0000313" key="1">
    <source>
        <dbReference type="EMBL" id="PNF25457.1"/>
    </source>
</evidence>
<comment type="caution">
    <text evidence="1">The sequence shown here is derived from an EMBL/GenBank/DDBJ whole genome shotgun (WGS) entry which is preliminary data.</text>
</comment>
<name>A0A2J7QA55_9NEOP</name>
<dbReference type="Proteomes" id="UP000235965">
    <property type="component" value="Unassembled WGS sequence"/>
</dbReference>
<accession>A0A2J7QA55</accession>
<gene>
    <name evidence="1" type="ORF">B7P43_G08149</name>
</gene>
<protein>
    <submittedName>
        <fullName evidence="1">Uncharacterized protein</fullName>
    </submittedName>
</protein>
<organism evidence="1 2">
    <name type="scientific">Cryptotermes secundus</name>
    <dbReference type="NCBI Taxonomy" id="105785"/>
    <lineage>
        <taxon>Eukaryota</taxon>
        <taxon>Metazoa</taxon>
        <taxon>Ecdysozoa</taxon>
        <taxon>Arthropoda</taxon>
        <taxon>Hexapoda</taxon>
        <taxon>Insecta</taxon>
        <taxon>Pterygota</taxon>
        <taxon>Neoptera</taxon>
        <taxon>Polyneoptera</taxon>
        <taxon>Dictyoptera</taxon>
        <taxon>Blattodea</taxon>
        <taxon>Blattoidea</taxon>
        <taxon>Termitoidae</taxon>
        <taxon>Kalotermitidae</taxon>
        <taxon>Cryptotermitinae</taxon>
        <taxon>Cryptotermes</taxon>
    </lineage>
</organism>
<reference evidence="1 2" key="1">
    <citation type="submission" date="2017-12" db="EMBL/GenBank/DDBJ databases">
        <title>Hemimetabolous genomes reveal molecular basis of termite eusociality.</title>
        <authorList>
            <person name="Harrison M.C."/>
            <person name="Jongepier E."/>
            <person name="Robertson H.M."/>
            <person name="Arning N."/>
            <person name="Bitard-Feildel T."/>
            <person name="Chao H."/>
            <person name="Childers C.P."/>
            <person name="Dinh H."/>
            <person name="Doddapaneni H."/>
            <person name="Dugan S."/>
            <person name="Gowin J."/>
            <person name="Greiner C."/>
            <person name="Han Y."/>
            <person name="Hu H."/>
            <person name="Hughes D.S.T."/>
            <person name="Huylmans A.-K."/>
            <person name="Kemena C."/>
            <person name="Kremer L.P.M."/>
            <person name="Lee S.L."/>
            <person name="Lopez-Ezquerra A."/>
            <person name="Mallet L."/>
            <person name="Monroy-Kuhn J.M."/>
            <person name="Moser A."/>
            <person name="Murali S.C."/>
            <person name="Muzny D.M."/>
            <person name="Otani S."/>
            <person name="Piulachs M.-D."/>
            <person name="Poelchau M."/>
            <person name="Qu J."/>
            <person name="Schaub F."/>
            <person name="Wada-Katsumata A."/>
            <person name="Worley K.C."/>
            <person name="Xie Q."/>
            <person name="Ylla G."/>
            <person name="Poulsen M."/>
            <person name="Gibbs R.A."/>
            <person name="Schal C."/>
            <person name="Richards S."/>
            <person name="Belles X."/>
            <person name="Korb J."/>
            <person name="Bornberg-Bauer E."/>
        </authorList>
    </citation>
    <scope>NUCLEOTIDE SEQUENCE [LARGE SCALE GENOMIC DNA]</scope>
    <source>
        <tissue evidence="1">Whole body</tissue>
    </source>
</reference>
<dbReference type="AlphaFoldDB" id="A0A2J7QA55"/>
<keyword evidence="2" id="KW-1185">Reference proteome</keyword>
<proteinExistence type="predicted"/>
<dbReference type="InParanoid" id="A0A2J7QA55"/>
<dbReference type="EMBL" id="NEVH01016336">
    <property type="protein sequence ID" value="PNF25457.1"/>
    <property type="molecule type" value="Genomic_DNA"/>
</dbReference>
<sequence length="52" mass="6125">MQFRSINKRRTRNSQFSIKGCYLTLNSHVKSKPTYVLMTPVFPVRAITMYTL</sequence>